<dbReference type="EMBL" id="CP033926">
    <property type="protein sequence ID" value="AZA98499.1"/>
    <property type="molecule type" value="Genomic_DNA"/>
</dbReference>
<organism evidence="3 4">
    <name type="scientific">Chryseobacterium joostei</name>
    <dbReference type="NCBI Taxonomy" id="112234"/>
    <lineage>
        <taxon>Bacteria</taxon>
        <taxon>Pseudomonadati</taxon>
        <taxon>Bacteroidota</taxon>
        <taxon>Flavobacteriia</taxon>
        <taxon>Flavobacteriales</taxon>
        <taxon>Weeksellaceae</taxon>
        <taxon>Chryseobacterium group</taxon>
        <taxon>Chryseobacterium</taxon>
    </lineage>
</organism>
<name>A0A1N7IMH9_9FLAO</name>
<gene>
    <name evidence="2" type="ORF">EG359_02265</name>
    <name evidence="3" type="ORF">SAMN05421768_10673</name>
</gene>
<proteinExistence type="predicted"/>
<feature type="transmembrane region" description="Helical" evidence="1">
    <location>
        <begin position="76"/>
        <end position="101"/>
    </location>
</feature>
<sequence>MKKVIILLFVVSLVATASIVLQTINHSEIVITNYDGYYNSQWQEKIKNSSDVSYLKAEALKLKAENRGRRNDKNSLMLNICLKTSVLFLILFATMLCFLFYKKK</sequence>
<dbReference type="EMBL" id="FTNZ01000006">
    <property type="protein sequence ID" value="SIS38196.1"/>
    <property type="molecule type" value="Genomic_DNA"/>
</dbReference>
<evidence type="ECO:0000313" key="5">
    <source>
        <dbReference type="Proteomes" id="UP000279541"/>
    </source>
</evidence>
<protein>
    <submittedName>
        <fullName evidence="3">Uncharacterized protein</fullName>
    </submittedName>
</protein>
<dbReference type="RefSeq" id="WP_076355423.1">
    <property type="nucleotide sequence ID" value="NZ_CP033926.1"/>
</dbReference>
<keyword evidence="1" id="KW-1133">Transmembrane helix</keyword>
<evidence type="ECO:0000313" key="4">
    <source>
        <dbReference type="Proteomes" id="UP000186106"/>
    </source>
</evidence>
<dbReference type="AlphaFoldDB" id="A0A1N7IMH9"/>
<keyword evidence="1" id="KW-0472">Membrane</keyword>
<dbReference type="Proteomes" id="UP000186106">
    <property type="component" value="Unassembled WGS sequence"/>
</dbReference>
<evidence type="ECO:0000313" key="3">
    <source>
        <dbReference type="EMBL" id="SIS38196.1"/>
    </source>
</evidence>
<keyword evidence="1" id="KW-0812">Transmembrane</keyword>
<reference evidence="2 5" key="2">
    <citation type="submission" date="2018-11" db="EMBL/GenBank/DDBJ databases">
        <title>Proposal to divide the Flavobacteriaceae and reorganize its genera based on Amino Acid Identity values calculated from whole genome sequences.</title>
        <authorList>
            <person name="Nicholson A.C."/>
            <person name="Gulvik C.A."/>
            <person name="Whitney A.M."/>
            <person name="Humrighouse B.W."/>
            <person name="Bell M."/>
            <person name="Holmes B."/>
            <person name="Steigerwalt A.G."/>
            <person name="Villarma A."/>
            <person name="Sheth M."/>
            <person name="Batra D."/>
            <person name="Pryor J."/>
            <person name="Bernardet J.-F."/>
            <person name="Hugo C."/>
            <person name="Kampfer P."/>
            <person name="Newman J."/>
            <person name="McQuiston J.R."/>
        </authorList>
    </citation>
    <scope>NUCLEOTIDE SEQUENCE [LARGE SCALE GENOMIC DNA]</scope>
    <source>
        <strain evidence="2 5">DSM 16927</strain>
    </source>
</reference>
<keyword evidence="5" id="KW-1185">Reference proteome</keyword>
<evidence type="ECO:0000256" key="1">
    <source>
        <dbReference type="SAM" id="Phobius"/>
    </source>
</evidence>
<dbReference type="KEGG" id="cjt:EG359_02265"/>
<evidence type="ECO:0000313" key="2">
    <source>
        <dbReference type="EMBL" id="AZA98499.1"/>
    </source>
</evidence>
<reference evidence="3 4" key="1">
    <citation type="submission" date="2017-01" db="EMBL/GenBank/DDBJ databases">
        <authorList>
            <person name="Mah S.A."/>
            <person name="Swanson W.J."/>
            <person name="Moy G.W."/>
            <person name="Vacquier V.D."/>
        </authorList>
    </citation>
    <scope>NUCLEOTIDE SEQUENCE [LARGE SCALE GENOMIC DNA]</scope>
    <source>
        <strain evidence="3 4">DSM 16927</strain>
    </source>
</reference>
<dbReference type="STRING" id="112234.SAMN05421768_10673"/>
<dbReference type="Proteomes" id="UP000279541">
    <property type="component" value="Chromosome"/>
</dbReference>
<accession>A0A1N7IMH9</accession>